<proteinExistence type="predicted"/>
<dbReference type="AlphaFoldDB" id="A0A7D5M210"/>
<gene>
    <name evidence="1" type="ORF">C5F49_07180</name>
</gene>
<evidence type="ECO:0000313" key="1">
    <source>
        <dbReference type="EMBL" id="QLH05126.1"/>
    </source>
</evidence>
<name>A0A7D5M210_9ARCH</name>
<dbReference type="Proteomes" id="UP000509441">
    <property type="component" value="Chromosome"/>
</dbReference>
<dbReference type="KEGG" id="nox:C5F49_07180"/>
<evidence type="ECO:0000313" key="2">
    <source>
        <dbReference type="Proteomes" id="UP000509441"/>
    </source>
</evidence>
<accession>A0A7D5M210</accession>
<dbReference type="OrthoDB" id="1605at2157"/>
<sequence length="83" mass="9047">MVNYFINQIKRVSNIPSKCVNCNGLDLKNDAVLATIGPSEANADYVLSILCLSCETLMIITTHSELVVGIHHTVGNQVTMRNS</sequence>
<dbReference type="EMBL" id="CP026994">
    <property type="protein sequence ID" value="QLH05126.1"/>
    <property type="molecule type" value="Genomic_DNA"/>
</dbReference>
<dbReference type="GeneID" id="56061759"/>
<organism evidence="1 2">
    <name type="scientific">Nitrosopumilus oxyclinae</name>
    <dbReference type="NCBI Taxonomy" id="1959104"/>
    <lineage>
        <taxon>Archaea</taxon>
        <taxon>Nitrososphaerota</taxon>
        <taxon>Nitrososphaeria</taxon>
        <taxon>Nitrosopumilales</taxon>
        <taxon>Nitrosopumilaceae</taxon>
        <taxon>Nitrosopumilus</taxon>
    </lineage>
</organism>
<dbReference type="RefSeq" id="WP_179362366.1">
    <property type="nucleotide sequence ID" value="NZ_CP026994.1"/>
</dbReference>
<protein>
    <submittedName>
        <fullName evidence="1">Uncharacterized protein</fullName>
    </submittedName>
</protein>
<keyword evidence="2" id="KW-1185">Reference proteome</keyword>
<reference evidence="1 2" key="1">
    <citation type="submission" date="2018-02" db="EMBL/GenBank/DDBJ databases">
        <title>Complete genome of Nitrosopumilus oxyclinae HCE1.</title>
        <authorList>
            <person name="Qin W."/>
            <person name="Zheng Y."/>
            <person name="Stahl D.A."/>
        </authorList>
    </citation>
    <scope>NUCLEOTIDE SEQUENCE [LARGE SCALE GENOMIC DNA]</scope>
    <source>
        <strain evidence="1 2">HCE1</strain>
    </source>
</reference>